<evidence type="ECO:0000259" key="1">
    <source>
        <dbReference type="Pfam" id="PF22515"/>
    </source>
</evidence>
<evidence type="ECO:0008006" key="6">
    <source>
        <dbReference type="Google" id="ProtNLM"/>
    </source>
</evidence>
<evidence type="ECO:0000313" key="5">
    <source>
        <dbReference type="Proteomes" id="UP001500399"/>
    </source>
</evidence>
<dbReference type="Pfam" id="PF22518">
    <property type="entry name" value="DUF6997"/>
    <property type="match status" value="1"/>
</dbReference>
<dbReference type="Pfam" id="PF23871">
    <property type="entry name" value="DUF7226"/>
    <property type="match status" value="1"/>
</dbReference>
<dbReference type="EMBL" id="BAAACR010000017">
    <property type="protein sequence ID" value="GAA0217448.1"/>
    <property type="molecule type" value="Genomic_DNA"/>
</dbReference>
<dbReference type="Proteomes" id="UP001500399">
    <property type="component" value="Unassembled WGS sequence"/>
</dbReference>
<proteinExistence type="predicted"/>
<reference evidence="4 5" key="1">
    <citation type="journal article" date="2019" name="Int. J. Syst. Evol. Microbiol.">
        <title>The Global Catalogue of Microorganisms (GCM) 10K type strain sequencing project: providing services to taxonomists for standard genome sequencing and annotation.</title>
        <authorList>
            <consortium name="The Broad Institute Genomics Platform"/>
            <consortium name="The Broad Institute Genome Sequencing Center for Infectious Disease"/>
            <person name="Wu L."/>
            <person name="Ma J."/>
        </authorList>
    </citation>
    <scope>NUCLEOTIDE SEQUENCE [LARGE SCALE GENOMIC DNA]</scope>
    <source>
        <strain evidence="4 5">JCM 8542</strain>
    </source>
</reference>
<dbReference type="InterPro" id="IPR054265">
    <property type="entry name" value="DUF6996"/>
</dbReference>
<evidence type="ECO:0000259" key="2">
    <source>
        <dbReference type="Pfam" id="PF22518"/>
    </source>
</evidence>
<feature type="domain" description="DUF7226" evidence="3">
    <location>
        <begin position="289"/>
        <end position="429"/>
    </location>
</feature>
<dbReference type="InterPro" id="IPR054266">
    <property type="entry name" value="DUF6997"/>
</dbReference>
<keyword evidence="5" id="KW-1185">Reference proteome</keyword>
<accession>A0ABN0TBC8</accession>
<dbReference type="RefSeq" id="WP_304987598.1">
    <property type="nucleotide sequence ID" value="NZ_BAAACR010000017.1"/>
</dbReference>
<evidence type="ECO:0000259" key="3">
    <source>
        <dbReference type="Pfam" id="PF23871"/>
    </source>
</evidence>
<protein>
    <recommendedName>
        <fullName evidence="6">Transcriptional regulator</fullName>
    </recommendedName>
</protein>
<gene>
    <name evidence="4" type="ORF">GCM10008919_20670</name>
</gene>
<dbReference type="Pfam" id="PF22515">
    <property type="entry name" value="DUF6996"/>
    <property type="match status" value="1"/>
</dbReference>
<feature type="domain" description="DUF6996" evidence="1">
    <location>
        <begin position="10"/>
        <end position="78"/>
    </location>
</feature>
<sequence>MSNTTGKQNDRAWESLFQKYKVLSHIEKDGSFIVSASQMRVFREPRLMAKIDHKINLPEIFTKNNLAILPISRGEYIIAHMEAYQPFQTLDHTITKVSLPDHIQSLDVARISSEAIAINCALASGILADFLEDEDLIATVSGRMGSGTFAFGIQNTTNDAVNRITVTNAQIEIDAAFEGIHRLSIIEAKMDLAEDFLIRQLYYPYRIWHSRITKPVHPIFFVYSNGICHLYEYQFQNPAYYNSLELIKHKRYSFEDTSIQLSEIQEIAANTQTVTEPPIPFPQADSFERLISLCEILNIHTLTCEEISEEYAFDLRQADYYTNAARYLGLVDKCCNNDLPSLFYLTAKGKKIINSNYKQRHLAFCTAILQHEVFKKVFTHYMDFGISPTIQEIVKLMQGSHLYNLKSENTYKRRSSTVIAWVTWMIKLTQS</sequence>
<evidence type="ECO:0000313" key="4">
    <source>
        <dbReference type="EMBL" id="GAA0217448.1"/>
    </source>
</evidence>
<dbReference type="InterPro" id="IPR055650">
    <property type="entry name" value="DUF7226"/>
</dbReference>
<feature type="domain" description="DUF6997" evidence="2">
    <location>
        <begin position="80"/>
        <end position="253"/>
    </location>
</feature>
<comment type="caution">
    <text evidence="4">The sequence shown here is derived from an EMBL/GenBank/DDBJ whole genome shotgun (WGS) entry which is preliminary data.</text>
</comment>
<name>A0ABN0TBC8_9FIRM</name>
<organism evidence="4 5">
    <name type="scientific">Selenomonas dianae</name>
    <dbReference type="NCBI Taxonomy" id="135079"/>
    <lineage>
        <taxon>Bacteria</taxon>
        <taxon>Bacillati</taxon>
        <taxon>Bacillota</taxon>
        <taxon>Negativicutes</taxon>
        <taxon>Selenomonadales</taxon>
        <taxon>Selenomonadaceae</taxon>
        <taxon>Selenomonas</taxon>
    </lineage>
</organism>